<dbReference type="EMBL" id="MEUX01000015">
    <property type="protein sequence ID" value="OGC47427.1"/>
    <property type="molecule type" value="Genomic_DNA"/>
</dbReference>
<evidence type="ECO:0000313" key="1">
    <source>
        <dbReference type="EMBL" id="OGC47427.1"/>
    </source>
</evidence>
<gene>
    <name evidence="1" type="ORF">A2713_02335</name>
</gene>
<dbReference type="AlphaFoldDB" id="A0A1F4UR26"/>
<dbReference type="Proteomes" id="UP000176444">
    <property type="component" value="Unassembled WGS sequence"/>
</dbReference>
<evidence type="ECO:0000313" key="2">
    <source>
        <dbReference type="Proteomes" id="UP000176444"/>
    </source>
</evidence>
<name>A0A1F4UR26_UNCKA</name>
<protein>
    <recommendedName>
        <fullName evidence="3">Ferritin-like diiron domain-containing protein</fullName>
    </recommendedName>
</protein>
<organism evidence="1 2">
    <name type="scientific">candidate division WWE3 bacterium RIFCSPHIGHO2_01_FULL_35_17</name>
    <dbReference type="NCBI Taxonomy" id="1802614"/>
    <lineage>
        <taxon>Bacteria</taxon>
        <taxon>Katanobacteria</taxon>
    </lineage>
</organism>
<proteinExistence type="predicted"/>
<comment type="caution">
    <text evidence="1">The sequence shown here is derived from an EMBL/GenBank/DDBJ whole genome shotgun (WGS) entry which is preliminary data.</text>
</comment>
<reference evidence="1 2" key="1">
    <citation type="journal article" date="2016" name="Nat. Commun.">
        <title>Thousands of microbial genomes shed light on interconnected biogeochemical processes in an aquifer system.</title>
        <authorList>
            <person name="Anantharaman K."/>
            <person name="Brown C.T."/>
            <person name="Hug L.A."/>
            <person name="Sharon I."/>
            <person name="Castelle C.J."/>
            <person name="Probst A.J."/>
            <person name="Thomas B.C."/>
            <person name="Singh A."/>
            <person name="Wilkins M.J."/>
            <person name="Karaoz U."/>
            <person name="Brodie E.L."/>
            <person name="Williams K.H."/>
            <person name="Hubbard S.S."/>
            <person name="Banfield J.F."/>
        </authorList>
    </citation>
    <scope>NUCLEOTIDE SEQUENCE [LARGE SCALE GENOMIC DNA]</scope>
</reference>
<sequence>MKNINYDLIKMLHCKLDSAWRLEKYYIDDAKEAKCHSISALEKILEEDKKHIETLKEEIKMRMEAGVFD</sequence>
<accession>A0A1F4UR26</accession>
<evidence type="ECO:0008006" key="3">
    <source>
        <dbReference type="Google" id="ProtNLM"/>
    </source>
</evidence>